<evidence type="ECO:0000256" key="6">
    <source>
        <dbReference type="PIRSR" id="PIRSR022950-1"/>
    </source>
</evidence>
<dbReference type="EMBL" id="NCKU01001222">
    <property type="protein sequence ID" value="RWS12712.1"/>
    <property type="molecule type" value="Genomic_DNA"/>
</dbReference>
<feature type="domain" description="AB hydrolase-1" evidence="7">
    <location>
        <begin position="79"/>
        <end position="382"/>
    </location>
</feature>
<dbReference type="Proteomes" id="UP000285301">
    <property type="component" value="Unassembled WGS sequence"/>
</dbReference>
<comment type="similarity">
    <text evidence="1 5">Belongs to the AB hydrolase superfamily.</text>
</comment>
<dbReference type="Pfam" id="PF12697">
    <property type="entry name" value="Abhydrolase_6"/>
    <property type="match status" value="1"/>
</dbReference>
<gene>
    <name evidence="8" type="ORF">B4U79_11048</name>
</gene>
<dbReference type="AlphaFoldDB" id="A0A443RBR8"/>
<dbReference type="PIRSF" id="PIRSF022950">
    <property type="entry name" value="PPase_methylesterase_euk"/>
    <property type="match status" value="1"/>
</dbReference>
<dbReference type="OrthoDB" id="194865at2759"/>
<evidence type="ECO:0000256" key="2">
    <source>
        <dbReference type="ARBA" id="ARBA00022487"/>
    </source>
</evidence>
<feature type="active site" evidence="6">
    <location>
        <position position="158"/>
    </location>
</feature>
<dbReference type="InterPro" id="IPR000073">
    <property type="entry name" value="AB_hydrolase_1"/>
</dbReference>
<keyword evidence="9" id="KW-1185">Reference proteome</keyword>
<name>A0A443RBR8_9ACAR</name>
<comment type="caution">
    <text evidence="8">The sequence shown here is derived from an EMBL/GenBank/DDBJ whole genome shotgun (WGS) entry which is preliminary data.</text>
</comment>
<dbReference type="PANTHER" id="PTHR14189:SF0">
    <property type="entry name" value="PROTEIN PHOSPHATASE METHYLESTERASE 1"/>
    <property type="match status" value="1"/>
</dbReference>
<evidence type="ECO:0000313" key="8">
    <source>
        <dbReference type="EMBL" id="RWS12712.1"/>
    </source>
</evidence>
<evidence type="ECO:0000256" key="1">
    <source>
        <dbReference type="ARBA" id="ARBA00008645"/>
    </source>
</evidence>
<proteinExistence type="inferred from homology"/>
<dbReference type="GO" id="GO:0051723">
    <property type="term" value="F:protein methylesterase activity"/>
    <property type="evidence" value="ECO:0007669"/>
    <property type="project" value="UniProtKB-EC"/>
</dbReference>
<accession>A0A443RBR8</accession>
<comment type="catalytic activity">
    <reaction evidence="4">
        <text>[phosphatase 2A protein]-C-terminal L-leucine methyl ester + H2O = [phosphatase 2A protein]-C-terminal L-leucine + methanol + H(+)</text>
        <dbReference type="Rhea" id="RHEA:48548"/>
        <dbReference type="Rhea" id="RHEA-COMP:12134"/>
        <dbReference type="Rhea" id="RHEA-COMP:12135"/>
        <dbReference type="ChEBI" id="CHEBI:15377"/>
        <dbReference type="ChEBI" id="CHEBI:15378"/>
        <dbReference type="ChEBI" id="CHEBI:17790"/>
        <dbReference type="ChEBI" id="CHEBI:90516"/>
        <dbReference type="ChEBI" id="CHEBI:90517"/>
        <dbReference type="EC" id="3.1.1.89"/>
    </reaction>
</comment>
<sequence length="397" mass="44636">MSDIRINLLRKSLPPLRPSLKSGRGPRSVRTRDFAPVPYSLYFDEFKDFEIGDDCDRNRASFRVYLSGFGDDDSSKPLLLLLHGGGYSGLTWCLFAKELRQLCHCRLAAIDLRGHGNTVTDDDYDLSVATLCRDVGNVFRKLTENETDVPPVILVGHSMGGALAVHCANNLQQQITTLVGLVVIDVVEGTAMEALKGMQSVLRNRPKSFRSLESAIEWCGMTRNLDAAKVSMPGQLKNAETDKPATEYVHESINTDSNERSEIGKRHSTLDANKILEEENEEETSEHDAKQIRNEIKDETKKQGYVWRIDLEKTEPYWTSWFEGLSELFLNAPVESKLLILAGVDRLDRALMIGVMQGKFQSEVLPRVGHAIHEDDPTKVAELISHFLIYHRIAQPL</sequence>
<keyword evidence="2 5" id="KW-0719">Serine esterase</keyword>
<feature type="active site" evidence="6">
    <location>
        <position position="185"/>
    </location>
</feature>
<dbReference type="SUPFAM" id="SSF53474">
    <property type="entry name" value="alpha/beta-Hydrolases"/>
    <property type="match status" value="1"/>
</dbReference>
<dbReference type="InterPro" id="IPR029058">
    <property type="entry name" value="AB_hydrolase_fold"/>
</dbReference>
<dbReference type="PANTHER" id="PTHR14189">
    <property type="entry name" value="PROTEIN PHOSPHATASE METHYLESTERASE-1 RELATED"/>
    <property type="match status" value="1"/>
</dbReference>
<evidence type="ECO:0000256" key="3">
    <source>
        <dbReference type="ARBA" id="ARBA00022801"/>
    </source>
</evidence>
<dbReference type="InterPro" id="IPR016812">
    <property type="entry name" value="PPase_methylesterase_euk"/>
</dbReference>
<dbReference type="STRING" id="1965070.A0A443RBR8"/>
<evidence type="ECO:0000256" key="4">
    <source>
        <dbReference type="ARBA" id="ARBA00049203"/>
    </source>
</evidence>
<organism evidence="8 9">
    <name type="scientific">Dinothrombium tinctorium</name>
    <dbReference type="NCBI Taxonomy" id="1965070"/>
    <lineage>
        <taxon>Eukaryota</taxon>
        <taxon>Metazoa</taxon>
        <taxon>Ecdysozoa</taxon>
        <taxon>Arthropoda</taxon>
        <taxon>Chelicerata</taxon>
        <taxon>Arachnida</taxon>
        <taxon>Acari</taxon>
        <taxon>Acariformes</taxon>
        <taxon>Trombidiformes</taxon>
        <taxon>Prostigmata</taxon>
        <taxon>Anystina</taxon>
        <taxon>Parasitengona</taxon>
        <taxon>Trombidioidea</taxon>
        <taxon>Trombidiidae</taxon>
        <taxon>Dinothrombium</taxon>
    </lineage>
</organism>
<keyword evidence="3 5" id="KW-0378">Hydrolase</keyword>
<reference evidence="8 9" key="1">
    <citation type="journal article" date="2018" name="Gigascience">
        <title>Genomes of trombidid mites reveal novel predicted allergens and laterally-transferred genes associated with secondary metabolism.</title>
        <authorList>
            <person name="Dong X."/>
            <person name="Chaisiri K."/>
            <person name="Xia D."/>
            <person name="Armstrong S.D."/>
            <person name="Fang Y."/>
            <person name="Donnelly M.J."/>
            <person name="Kadowaki T."/>
            <person name="McGarry J.W."/>
            <person name="Darby A.C."/>
            <person name="Makepeace B.L."/>
        </authorList>
    </citation>
    <scope>NUCLEOTIDE SEQUENCE [LARGE SCALE GENOMIC DNA]</scope>
    <source>
        <strain evidence="8">UoL-WK</strain>
    </source>
</reference>
<dbReference type="EC" id="3.1.1.-" evidence="5"/>
<dbReference type="Gene3D" id="3.40.50.1820">
    <property type="entry name" value="alpha/beta hydrolase"/>
    <property type="match status" value="1"/>
</dbReference>
<protein>
    <recommendedName>
        <fullName evidence="5">Protein phosphatase methylesterase 1</fullName>
        <shortName evidence="5">PME-1</shortName>
        <ecNumber evidence="5">3.1.1.-</ecNumber>
    </recommendedName>
</protein>
<evidence type="ECO:0000259" key="7">
    <source>
        <dbReference type="Pfam" id="PF12697"/>
    </source>
</evidence>
<feature type="active site" evidence="6">
    <location>
        <position position="370"/>
    </location>
</feature>
<comment type="function">
    <text evidence="5">Demethylates proteins that have been reversibly carboxymethylated.</text>
</comment>
<evidence type="ECO:0000256" key="5">
    <source>
        <dbReference type="PIRNR" id="PIRNR022950"/>
    </source>
</evidence>
<evidence type="ECO:0000313" key="9">
    <source>
        <dbReference type="Proteomes" id="UP000285301"/>
    </source>
</evidence>